<dbReference type="HOGENOM" id="CLU_3356534_0_0_7"/>
<accession>D0LMR6</accession>
<dbReference type="KEGG" id="hoh:Hoch_6282"/>
<reference evidence="1 2" key="1">
    <citation type="journal article" date="2010" name="Stand. Genomic Sci.">
        <title>Complete genome sequence of Haliangium ochraceum type strain (SMP-2).</title>
        <authorList>
            <consortium name="US DOE Joint Genome Institute (JGI-PGF)"/>
            <person name="Ivanova N."/>
            <person name="Daum C."/>
            <person name="Lang E."/>
            <person name="Abt B."/>
            <person name="Kopitz M."/>
            <person name="Saunders E."/>
            <person name="Lapidus A."/>
            <person name="Lucas S."/>
            <person name="Glavina Del Rio T."/>
            <person name="Nolan M."/>
            <person name="Tice H."/>
            <person name="Copeland A."/>
            <person name="Cheng J.F."/>
            <person name="Chen F."/>
            <person name="Bruce D."/>
            <person name="Goodwin L."/>
            <person name="Pitluck S."/>
            <person name="Mavromatis K."/>
            <person name="Pati A."/>
            <person name="Mikhailova N."/>
            <person name="Chen A."/>
            <person name="Palaniappan K."/>
            <person name="Land M."/>
            <person name="Hauser L."/>
            <person name="Chang Y.J."/>
            <person name="Jeffries C.D."/>
            <person name="Detter J.C."/>
            <person name="Brettin T."/>
            <person name="Rohde M."/>
            <person name="Goker M."/>
            <person name="Bristow J."/>
            <person name="Markowitz V."/>
            <person name="Eisen J.A."/>
            <person name="Hugenholtz P."/>
            <person name="Kyrpides N.C."/>
            <person name="Klenk H.P."/>
        </authorList>
    </citation>
    <scope>NUCLEOTIDE SEQUENCE [LARGE SCALE GENOMIC DNA]</scope>
    <source>
        <strain evidence="2">DSM 14365 / CIP 107738 / JCM 11303 / AJ 13395 / SMP-2</strain>
    </source>
</reference>
<keyword evidence="2" id="KW-1185">Reference proteome</keyword>
<protein>
    <submittedName>
        <fullName evidence="1">Uncharacterized protein</fullName>
    </submittedName>
</protein>
<sequence>MLQDSAEYLDGAEPDEIMLERQRRFAELVDDSADVS</sequence>
<evidence type="ECO:0000313" key="2">
    <source>
        <dbReference type="Proteomes" id="UP000001880"/>
    </source>
</evidence>
<proteinExistence type="predicted"/>
<name>D0LMR6_HALO1</name>
<dbReference type="AlphaFoldDB" id="D0LMR6"/>
<gene>
    <name evidence="1" type="ordered locus">Hoch_6282</name>
</gene>
<organism evidence="1 2">
    <name type="scientific">Haliangium ochraceum (strain DSM 14365 / JCM 11303 / SMP-2)</name>
    <dbReference type="NCBI Taxonomy" id="502025"/>
    <lineage>
        <taxon>Bacteria</taxon>
        <taxon>Pseudomonadati</taxon>
        <taxon>Myxococcota</taxon>
        <taxon>Polyangia</taxon>
        <taxon>Haliangiales</taxon>
        <taxon>Kofleriaceae</taxon>
        <taxon>Haliangium</taxon>
    </lineage>
</organism>
<evidence type="ECO:0000313" key="1">
    <source>
        <dbReference type="EMBL" id="ACY18753.1"/>
    </source>
</evidence>
<dbReference type="Proteomes" id="UP000001880">
    <property type="component" value="Chromosome"/>
</dbReference>
<dbReference type="EMBL" id="CP001804">
    <property type="protein sequence ID" value="ACY18753.1"/>
    <property type="molecule type" value="Genomic_DNA"/>
</dbReference>